<evidence type="ECO:0000256" key="5">
    <source>
        <dbReference type="ARBA" id="ARBA00023014"/>
    </source>
</evidence>
<sequence length="356" mass="38759">MADDIFRRLQQRLDTYSLGFPQTDSGVELEILRHLFSEDDAEVFLAMSPKVEPAEVIAPRLGREVAAMAVKLADMAERGLLFSLRKGDQTLYGAIPVIHGLFEFQVKRIGPELAGLMERYFAEAQFTQAMQTSLGAFLRTIPVQKAVPVAHNVASFDDACQLLRAAKLIVVTECICRKQQITVGKGCGKPLEACFMFGSMAQYYLDHDMGRRVDVDEAIALVTKAQEAGLVTQPGTAQNPAGMCNCCGDCCGVLRALNLHPKPAEIVFSNHFAVVDKDACTGCETCLDRCQMKAIVMGDDGLARIDLDRCIGCGLCVTTCPTEALTLQAKPSAQLAVPPRTSADQMMFMAQKRGLI</sequence>
<protein>
    <submittedName>
        <fullName evidence="7">4Fe-4S ferredoxin iron-sulfur binding domain protein</fullName>
    </submittedName>
</protein>
<evidence type="ECO:0000256" key="4">
    <source>
        <dbReference type="ARBA" id="ARBA00023004"/>
    </source>
</evidence>
<keyword evidence="2" id="KW-0479">Metal-binding</keyword>
<dbReference type="Proteomes" id="UP000009047">
    <property type="component" value="Chromosome"/>
</dbReference>
<dbReference type="PROSITE" id="PS00198">
    <property type="entry name" value="4FE4S_FER_1"/>
    <property type="match status" value="1"/>
</dbReference>
<keyword evidence="4" id="KW-0408">Iron</keyword>
<dbReference type="Gene3D" id="3.30.70.20">
    <property type="match status" value="1"/>
</dbReference>
<keyword evidence="5" id="KW-0411">Iron-sulfur</keyword>
<dbReference type="SUPFAM" id="SSF54862">
    <property type="entry name" value="4Fe-4S ferredoxins"/>
    <property type="match status" value="1"/>
</dbReference>
<dbReference type="HOGENOM" id="CLU_043380_0_0_7"/>
<feature type="domain" description="4Fe-4S ferredoxin-type" evidence="6">
    <location>
        <begin position="301"/>
        <end position="330"/>
    </location>
</feature>
<dbReference type="RefSeq" id="WP_013259761.1">
    <property type="nucleotide sequence ID" value="NC_014365.1"/>
</dbReference>
<name>E1QKW5_DESB2</name>
<dbReference type="OrthoDB" id="5488678at2"/>
<keyword evidence="8" id="KW-1185">Reference proteome</keyword>
<feature type="domain" description="4Fe-4S ferredoxin-type" evidence="6">
    <location>
        <begin position="271"/>
        <end position="300"/>
    </location>
</feature>
<dbReference type="PANTHER" id="PTHR43724">
    <property type="entry name" value="PYRUVATE SYNTHASE SUBUNIT PORD"/>
    <property type="match status" value="1"/>
</dbReference>
<dbReference type="PANTHER" id="PTHR43724:SF1">
    <property type="entry name" value="PYRUVATE SYNTHASE SUBUNIT PORD"/>
    <property type="match status" value="1"/>
</dbReference>
<dbReference type="InterPro" id="IPR017896">
    <property type="entry name" value="4Fe4S_Fe-S-bd"/>
</dbReference>
<keyword evidence="1" id="KW-0004">4Fe-4S</keyword>
<reference evidence="7 8" key="1">
    <citation type="journal article" date="2010" name="Stand. Genomic Sci.">
        <title>Complete genome sequence of Desulfarculus baarsii type strain (2st14).</title>
        <authorList>
            <person name="Sun H."/>
            <person name="Spring S."/>
            <person name="Lapidus A."/>
            <person name="Davenport K."/>
            <person name="Del Rio T.G."/>
            <person name="Tice H."/>
            <person name="Nolan M."/>
            <person name="Copeland A."/>
            <person name="Cheng J.F."/>
            <person name="Lucas S."/>
            <person name="Tapia R."/>
            <person name="Goodwin L."/>
            <person name="Pitluck S."/>
            <person name="Ivanova N."/>
            <person name="Pagani I."/>
            <person name="Mavromatis K."/>
            <person name="Ovchinnikova G."/>
            <person name="Pati A."/>
            <person name="Chen A."/>
            <person name="Palaniappan K."/>
            <person name="Hauser L."/>
            <person name="Chang Y.J."/>
            <person name="Jeffries C.D."/>
            <person name="Detter J.C."/>
            <person name="Han C."/>
            <person name="Rohde M."/>
            <person name="Brambilla E."/>
            <person name="Goker M."/>
            <person name="Woyke T."/>
            <person name="Bristow J."/>
            <person name="Eisen J.A."/>
            <person name="Markowitz V."/>
            <person name="Hugenholtz P."/>
            <person name="Kyrpides N.C."/>
            <person name="Klenk H.P."/>
            <person name="Land M."/>
        </authorList>
    </citation>
    <scope>NUCLEOTIDE SEQUENCE [LARGE SCALE GENOMIC DNA]</scope>
    <source>
        <strain evidence="8">ATCC 33931 / DSM 2075 / LMG 7858 / VKM B-1802 / 2st14</strain>
    </source>
</reference>
<dbReference type="eggNOG" id="COG1145">
    <property type="taxonomic scope" value="Bacteria"/>
</dbReference>
<keyword evidence="3" id="KW-0677">Repeat</keyword>
<evidence type="ECO:0000259" key="6">
    <source>
        <dbReference type="PROSITE" id="PS51379"/>
    </source>
</evidence>
<evidence type="ECO:0000256" key="3">
    <source>
        <dbReference type="ARBA" id="ARBA00022737"/>
    </source>
</evidence>
<dbReference type="KEGG" id="dbr:Deba_2971"/>
<dbReference type="GO" id="GO:0046872">
    <property type="term" value="F:metal ion binding"/>
    <property type="evidence" value="ECO:0007669"/>
    <property type="project" value="UniProtKB-KW"/>
</dbReference>
<accession>E1QKW5</accession>
<dbReference type="Pfam" id="PF14697">
    <property type="entry name" value="Fer4_21"/>
    <property type="match status" value="1"/>
</dbReference>
<evidence type="ECO:0000313" key="8">
    <source>
        <dbReference type="Proteomes" id="UP000009047"/>
    </source>
</evidence>
<dbReference type="AlphaFoldDB" id="E1QKW5"/>
<dbReference type="EMBL" id="CP002085">
    <property type="protein sequence ID" value="ADK86324.1"/>
    <property type="molecule type" value="Genomic_DNA"/>
</dbReference>
<evidence type="ECO:0000313" key="7">
    <source>
        <dbReference type="EMBL" id="ADK86324.1"/>
    </source>
</evidence>
<dbReference type="STRING" id="644282.Deba_2971"/>
<dbReference type="GO" id="GO:0051539">
    <property type="term" value="F:4 iron, 4 sulfur cluster binding"/>
    <property type="evidence" value="ECO:0007669"/>
    <property type="project" value="UniProtKB-KW"/>
</dbReference>
<organism evidence="7 8">
    <name type="scientific">Desulfarculus baarsii (strain ATCC 33931 / DSM 2075 / LMG 7858 / VKM B-1802 / 2st14)</name>
    <dbReference type="NCBI Taxonomy" id="644282"/>
    <lineage>
        <taxon>Bacteria</taxon>
        <taxon>Pseudomonadati</taxon>
        <taxon>Thermodesulfobacteriota</taxon>
        <taxon>Desulfarculia</taxon>
        <taxon>Desulfarculales</taxon>
        <taxon>Desulfarculaceae</taxon>
        <taxon>Desulfarculus</taxon>
    </lineage>
</organism>
<evidence type="ECO:0000256" key="1">
    <source>
        <dbReference type="ARBA" id="ARBA00022485"/>
    </source>
</evidence>
<evidence type="ECO:0000256" key="2">
    <source>
        <dbReference type="ARBA" id="ARBA00022723"/>
    </source>
</evidence>
<dbReference type="InterPro" id="IPR017900">
    <property type="entry name" value="4Fe4S_Fe_S_CS"/>
</dbReference>
<gene>
    <name evidence="7" type="ordered locus">Deba_2971</name>
</gene>
<proteinExistence type="predicted"/>
<dbReference type="PROSITE" id="PS51379">
    <property type="entry name" value="4FE4S_FER_2"/>
    <property type="match status" value="2"/>
</dbReference>